<keyword evidence="3" id="KW-0732">Signal</keyword>
<feature type="compositionally biased region" description="Basic and acidic residues" evidence="1">
    <location>
        <begin position="201"/>
        <end position="214"/>
    </location>
</feature>
<dbReference type="EMBL" id="NEDP02076751">
    <property type="protein sequence ID" value="OWF34678.1"/>
    <property type="molecule type" value="Genomic_DNA"/>
</dbReference>
<dbReference type="OrthoDB" id="10606898at2759"/>
<feature type="signal peptide" evidence="3">
    <location>
        <begin position="1"/>
        <end position="22"/>
    </location>
</feature>
<comment type="caution">
    <text evidence="4">The sequence shown here is derived from an EMBL/GenBank/DDBJ whole genome shotgun (WGS) entry which is preliminary data.</text>
</comment>
<organism evidence="4 5">
    <name type="scientific">Mizuhopecten yessoensis</name>
    <name type="common">Japanese scallop</name>
    <name type="synonym">Patinopecten yessoensis</name>
    <dbReference type="NCBI Taxonomy" id="6573"/>
    <lineage>
        <taxon>Eukaryota</taxon>
        <taxon>Metazoa</taxon>
        <taxon>Spiralia</taxon>
        <taxon>Lophotrochozoa</taxon>
        <taxon>Mollusca</taxon>
        <taxon>Bivalvia</taxon>
        <taxon>Autobranchia</taxon>
        <taxon>Pteriomorphia</taxon>
        <taxon>Pectinida</taxon>
        <taxon>Pectinoidea</taxon>
        <taxon>Pectinidae</taxon>
        <taxon>Mizuhopecten</taxon>
    </lineage>
</organism>
<reference evidence="4 5" key="1">
    <citation type="journal article" date="2017" name="Nat. Ecol. Evol.">
        <title>Scallop genome provides insights into evolution of bilaterian karyotype and development.</title>
        <authorList>
            <person name="Wang S."/>
            <person name="Zhang J."/>
            <person name="Jiao W."/>
            <person name="Li J."/>
            <person name="Xun X."/>
            <person name="Sun Y."/>
            <person name="Guo X."/>
            <person name="Huan P."/>
            <person name="Dong B."/>
            <person name="Zhang L."/>
            <person name="Hu X."/>
            <person name="Sun X."/>
            <person name="Wang J."/>
            <person name="Zhao C."/>
            <person name="Wang Y."/>
            <person name="Wang D."/>
            <person name="Huang X."/>
            <person name="Wang R."/>
            <person name="Lv J."/>
            <person name="Li Y."/>
            <person name="Zhang Z."/>
            <person name="Liu B."/>
            <person name="Lu W."/>
            <person name="Hui Y."/>
            <person name="Liang J."/>
            <person name="Zhou Z."/>
            <person name="Hou R."/>
            <person name="Li X."/>
            <person name="Liu Y."/>
            <person name="Li H."/>
            <person name="Ning X."/>
            <person name="Lin Y."/>
            <person name="Zhao L."/>
            <person name="Xing Q."/>
            <person name="Dou J."/>
            <person name="Li Y."/>
            <person name="Mao J."/>
            <person name="Guo H."/>
            <person name="Dou H."/>
            <person name="Li T."/>
            <person name="Mu C."/>
            <person name="Jiang W."/>
            <person name="Fu Q."/>
            <person name="Fu X."/>
            <person name="Miao Y."/>
            <person name="Liu J."/>
            <person name="Yu Q."/>
            <person name="Li R."/>
            <person name="Liao H."/>
            <person name="Li X."/>
            <person name="Kong Y."/>
            <person name="Jiang Z."/>
            <person name="Chourrout D."/>
            <person name="Li R."/>
            <person name="Bao Z."/>
        </authorList>
    </citation>
    <scope>NUCLEOTIDE SEQUENCE [LARGE SCALE GENOMIC DNA]</scope>
    <source>
        <strain evidence="4 5">PY_sf001</strain>
    </source>
</reference>
<dbReference type="Proteomes" id="UP000242188">
    <property type="component" value="Unassembled WGS sequence"/>
</dbReference>
<feature type="region of interest" description="Disordered" evidence="1">
    <location>
        <begin position="188"/>
        <end position="248"/>
    </location>
</feature>
<proteinExistence type="predicted"/>
<protein>
    <submittedName>
        <fullName evidence="4">Uncharacterized protein</fullName>
    </submittedName>
</protein>
<evidence type="ECO:0000313" key="4">
    <source>
        <dbReference type="EMBL" id="OWF34678.1"/>
    </source>
</evidence>
<evidence type="ECO:0000256" key="1">
    <source>
        <dbReference type="SAM" id="MobiDB-lite"/>
    </source>
</evidence>
<keyword evidence="2" id="KW-1133">Transmembrane helix</keyword>
<accession>A0A210PDV7</accession>
<keyword evidence="2" id="KW-0472">Membrane</keyword>
<dbReference type="AlphaFoldDB" id="A0A210PDV7"/>
<evidence type="ECO:0000256" key="3">
    <source>
        <dbReference type="SAM" id="SignalP"/>
    </source>
</evidence>
<sequence>MYLKLRLVVVLLSLCLIVVVKGTDAPTEDYCRIDCGDYEINPFVYFCHNGVRVPCDASHCRVSRTEYSSKRCALYCGQVLQKLQELPRKNAALKMMQDELASKQQNLNVQYHIVAGLQTENSKLSNQTRFQKNTTIKNNNKITSQQKRVNDLENQNKAFMICVGIESAIIVVLIIILVFRGKLCGKPKDSGVDEEQPLVKLSEKQPDTKSKTNDESSADSAFGTTSSGSSQPTEDQQQKHKCDELIKPTDDNVKAPVVTSAANHFC</sequence>
<feature type="chain" id="PRO_5013188263" evidence="3">
    <location>
        <begin position="23"/>
        <end position="266"/>
    </location>
</feature>
<name>A0A210PDV7_MIZYE</name>
<gene>
    <name evidence="4" type="ORF">KP79_PYT11447</name>
</gene>
<keyword evidence="2" id="KW-0812">Transmembrane</keyword>
<evidence type="ECO:0000256" key="2">
    <source>
        <dbReference type="SAM" id="Phobius"/>
    </source>
</evidence>
<feature type="transmembrane region" description="Helical" evidence="2">
    <location>
        <begin position="158"/>
        <end position="179"/>
    </location>
</feature>
<evidence type="ECO:0000313" key="5">
    <source>
        <dbReference type="Proteomes" id="UP000242188"/>
    </source>
</evidence>
<keyword evidence="5" id="KW-1185">Reference proteome</keyword>
<feature type="compositionally biased region" description="Polar residues" evidence="1">
    <location>
        <begin position="218"/>
        <end position="235"/>
    </location>
</feature>
<feature type="compositionally biased region" description="Basic and acidic residues" evidence="1">
    <location>
        <begin position="236"/>
        <end position="248"/>
    </location>
</feature>